<dbReference type="Proteomes" id="UP000466396">
    <property type="component" value="Chromosome"/>
</dbReference>
<keyword evidence="8 9" id="KW-0342">GTP-binding</keyword>
<evidence type="ECO:0000256" key="8">
    <source>
        <dbReference type="ARBA" id="ARBA00023134"/>
    </source>
</evidence>
<feature type="region of interest" description="Disordered" evidence="10">
    <location>
        <begin position="441"/>
        <end position="483"/>
    </location>
</feature>
<dbReference type="NCBIfam" id="NF008956">
    <property type="entry name" value="PRK12299.1"/>
    <property type="match status" value="1"/>
</dbReference>
<dbReference type="InterPro" id="IPR015349">
    <property type="entry name" value="OCT_dom"/>
</dbReference>
<dbReference type="NCBIfam" id="TIGR02729">
    <property type="entry name" value="Obg_CgtA"/>
    <property type="match status" value="1"/>
</dbReference>
<dbReference type="NCBIfam" id="NF008955">
    <property type="entry name" value="PRK12297.1"/>
    <property type="match status" value="1"/>
</dbReference>
<keyword evidence="5 9" id="KW-0547">Nucleotide-binding</keyword>
<dbReference type="Gene3D" id="2.70.210.12">
    <property type="entry name" value="GTP1/OBG domain"/>
    <property type="match status" value="1"/>
</dbReference>
<dbReference type="NCBIfam" id="NF008954">
    <property type="entry name" value="PRK12296.1"/>
    <property type="match status" value="1"/>
</dbReference>
<evidence type="ECO:0000256" key="10">
    <source>
        <dbReference type="SAM" id="MobiDB-lite"/>
    </source>
</evidence>
<dbReference type="Pfam" id="PF01018">
    <property type="entry name" value="GTP1_OBG"/>
    <property type="match status" value="1"/>
</dbReference>
<dbReference type="Pfam" id="PF09269">
    <property type="entry name" value="DUF1967"/>
    <property type="match status" value="1"/>
</dbReference>
<evidence type="ECO:0000256" key="9">
    <source>
        <dbReference type="HAMAP-Rule" id="MF_01454"/>
    </source>
</evidence>
<dbReference type="NCBIfam" id="TIGR03595">
    <property type="entry name" value="Obg_CgtA_exten"/>
    <property type="match status" value="1"/>
</dbReference>
<evidence type="ECO:0000256" key="5">
    <source>
        <dbReference type="ARBA" id="ARBA00022741"/>
    </source>
</evidence>
<dbReference type="GO" id="GO:0003924">
    <property type="term" value="F:GTPase activity"/>
    <property type="evidence" value="ECO:0007669"/>
    <property type="project" value="UniProtKB-UniRule"/>
</dbReference>
<dbReference type="RefSeq" id="WP_085162938.1">
    <property type="nucleotide sequence ID" value="NZ_AP022581.1"/>
</dbReference>
<feature type="binding site" evidence="9">
    <location>
        <begin position="191"/>
        <end position="195"/>
    </location>
    <ligand>
        <name>GTP</name>
        <dbReference type="ChEBI" id="CHEBI:37565"/>
    </ligand>
</feature>
<gene>
    <name evidence="9 11" type="primary">obg</name>
    <name evidence="11" type="ORF">MLAC_25240</name>
</gene>
<dbReference type="EMBL" id="AP022581">
    <property type="protein sequence ID" value="BBX97230.1"/>
    <property type="molecule type" value="Genomic_DNA"/>
</dbReference>
<dbReference type="SUPFAM" id="SSF52540">
    <property type="entry name" value="P-loop containing nucleoside triphosphate hydrolases"/>
    <property type="match status" value="1"/>
</dbReference>
<keyword evidence="3 9" id="KW-0963">Cytoplasm</keyword>
<feature type="binding site" evidence="9">
    <location>
        <position position="193"/>
    </location>
    <ligand>
        <name>Mg(2+)</name>
        <dbReference type="ChEBI" id="CHEBI:18420"/>
    </ligand>
</feature>
<name>A0A1X1XLV3_9MYCO</name>
<dbReference type="FunFam" id="2.70.210.12:FF:000001">
    <property type="entry name" value="GTPase Obg"/>
    <property type="match status" value="1"/>
</dbReference>
<keyword evidence="6 9" id="KW-0378">Hydrolase</keyword>
<dbReference type="CDD" id="cd01898">
    <property type="entry name" value="Obg"/>
    <property type="match status" value="1"/>
</dbReference>
<comment type="subunit">
    <text evidence="9">Monomer.</text>
</comment>
<comment type="cofactor">
    <cofactor evidence="1 9">
        <name>Mg(2+)</name>
        <dbReference type="ChEBI" id="CHEBI:18420"/>
    </cofactor>
</comment>
<feature type="compositionally biased region" description="Basic residues" evidence="10">
    <location>
        <begin position="471"/>
        <end position="483"/>
    </location>
</feature>
<accession>A0A1X1XLV3</accession>
<dbReference type="OrthoDB" id="9807318at2"/>
<dbReference type="InterPro" id="IPR045086">
    <property type="entry name" value="OBG_GTPase"/>
</dbReference>
<dbReference type="PANTHER" id="PTHR11702">
    <property type="entry name" value="DEVELOPMENTALLY REGULATED GTP-BINDING PROTEIN-RELATED"/>
    <property type="match status" value="1"/>
</dbReference>
<dbReference type="KEGG" id="mlj:MLAC_25240"/>
<sequence length="483" mass="50851">MPRFVDRVVIHTRAGSGGNGCASVHREKFKPLGGPDGGNGGRGGSIVFVVDPQVHTLLDFHFRPHITAPSGKQGMGRNRDGAAGADLEVRVPDGTVVLDENGRLLADLVGAGTRFEAAAGGRGGLGNAALASRARKAPGFALLGEQGQSRDLTLELKTVADVGLVGFPSAGKSSLVSAISAAKPKIADYPFTTLVPNLGVVPAGEHSFTVADVPGLIPGASQGRGLGLDFLRHVERCAVLVHVVDCATAEPGRDPISDIDALEAELAAYTPTLQGDAALGDLAERPRAVVLNKIDVPEARDLAELVRDDITAQRGWPVYCVSTVTREGLQPLVFGLRQMISDYTAARPQPLVRRPVIRPVPVDDSGFTVEPDPGQPGGFVVRGARPERWIGQTDFNNDEAVGYLADRLARLGVEEELLRLGAEPGCAVTIGEMTFDWEPQTPAGGQVALSGRGTDARLDRSDRVGAAERKAARRQRRTARGDG</sequence>
<dbReference type="PROSITE" id="PS00905">
    <property type="entry name" value="GTP1_OBG"/>
    <property type="match status" value="1"/>
</dbReference>
<dbReference type="PROSITE" id="PS51710">
    <property type="entry name" value="G_OBG"/>
    <property type="match status" value="1"/>
</dbReference>
<dbReference type="InterPro" id="IPR031167">
    <property type="entry name" value="G_OBG"/>
</dbReference>
<dbReference type="Gene3D" id="3.40.50.300">
    <property type="entry name" value="P-loop containing nucleotide triphosphate hydrolases"/>
    <property type="match status" value="1"/>
</dbReference>
<evidence type="ECO:0000256" key="7">
    <source>
        <dbReference type="ARBA" id="ARBA00022842"/>
    </source>
</evidence>
<comment type="function">
    <text evidence="9">An essential GTPase which binds GTP, GDP and possibly (p)ppGpp with moderate affinity, with high nucleotide exchange rates and a fairly low GTP hydrolysis rate. Plays a role in control of the cell cycle, stress response, ribosome biogenesis and in those bacteria that undergo differentiation, in morphogenesis control.</text>
</comment>
<organism evidence="11 12">
    <name type="scientific">Mycobacterium lacus</name>
    <dbReference type="NCBI Taxonomy" id="169765"/>
    <lineage>
        <taxon>Bacteria</taxon>
        <taxon>Bacillati</taxon>
        <taxon>Actinomycetota</taxon>
        <taxon>Actinomycetes</taxon>
        <taxon>Mycobacteriales</taxon>
        <taxon>Mycobacteriaceae</taxon>
        <taxon>Mycobacterium</taxon>
    </lineage>
</organism>
<evidence type="ECO:0000256" key="1">
    <source>
        <dbReference type="ARBA" id="ARBA00001946"/>
    </source>
</evidence>
<evidence type="ECO:0000256" key="2">
    <source>
        <dbReference type="ARBA" id="ARBA00007699"/>
    </source>
</evidence>
<proteinExistence type="inferred from homology"/>
<dbReference type="Gene3D" id="3.30.300.350">
    <property type="entry name" value="GTP-binding protein OBG, C-terminal domain"/>
    <property type="match status" value="1"/>
</dbReference>
<evidence type="ECO:0000256" key="3">
    <source>
        <dbReference type="ARBA" id="ARBA00022490"/>
    </source>
</evidence>
<dbReference type="SUPFAM" id="SSF82051">
    <property type="entry name" value="Obg GTP-binding protein N-terminal domain"/>
    <property type="match status" value="1"/>
</dbReference>
<dbReference type="STRING" id="169765.AWC15_09755"/>
<dbReference type="PROSITE" id="PS51883">
    <property type="entry name" value="OBG"/>
    <property type="match status" value="1"/>
</dbReference>
<dbReference type="GO" id="GO:0000287">
    <property type="term" value="F:magnesium ion binding"/>
    <property type="evidence" value="ECO:0007669"/>
    <property type="project" value="InterPro"/>
</dbReference>
<dbReference type="EC" id="3.6.5.-" evidence="9"/>
<feature type="binding site" evidence="9">
    <location>
        <begin position="166"/>
        <end position="173"/>
    </location>
    <ligand>
        <name>GTP</name>
        <dbReference type="ChEBI" id="CHEBI:37565"/>
    </ligand>
</feature>
<dbReference type="GO" id="GO:0042254">
    <property type="term" value="P:ribosome biogenesis"/>
    <property type="evidence" value="ECO:0007669"/>
    <property type="project" value="UniProtKB-UniRule"/>
</dbReference>
<dbReference type="GO" id="GO:0005525">
    <property type="term" value="F:GTP binding"/>
    <property type="evidence" value="ECO:0007669"/>
    <property type="project" value="UniProtKB-UniRule"/>
</dbReference>
<feature type="binding site" evidence="9">
    <location>
        <begin position="322"/>
        <end position="324"/>
    </location>
    <ligand>
        <name>GTP</name>
        <dbReference type="ChEBI" id="CHEBI:37565"/>
    </ligand>
</feature>
<dbReference type="InterPro" id="IPR006169">
    <property type="entry name" value="GTP1_OBG_dom"/>
</dbReference>
<dbReference type="PRINTS" id="PR00326">
    <property type="entry name" value="GTP1OBG"/>
</dbReference>
<keyword evidence="7 9" id="KW-0460">Magnesium</keyword>
<feature type="binding site" evidence="9">
    <location>
        <begin position="212"/>
        <end position="215"/>
    </location>
    <ligand>
        <name>GTP</name>
        <dbReference type="ChEBI" id="CHEBI:37565"/>
    </ligand>
</feature>
<comment type="subcellular location">
    <subcellularLocation>
        <location evidence="9">Cytoplasm</location>
    </subcellularLocation>
</comment>
<feature type="binding site" evidence="9">
    <location>
        <position position="173"/>
    </location>
    <ligand>
        <name>Mg(2+)</name>
        <dbReference type="ChEBI" id="CHEBI:18420"/>
    </ligand>
</feature>
<reference evidence="11 12" key="1">
    <citation type="journal article" date="2019" name="Emerg. Microbes Infect.">
        <title>Comprehensive subspecies identification of 175 nontuberculous mycobacteria species based on 7547 genomic profiles.</title>
        <authorList>
            <person name="Matsumoto Y."/>
            <person name="Kinjo T."/>
            <person name="Motooka D."/>
            <person name="Nabeya D."/>
            <person name="Jung N."/>
            <person name="Uechi K."/>
            <person name="Horii T."/>
            <person name="Iida T."/>
            <person name="Fujita J."/>
            <person name="Nakamura S."/>
        </authorList>
    </citation>
    <scope>NUCLEOTIDE SEQUENCE [LARGE SCALE GENOMIC DNA]</scope>
    <source>
        <strain evidence="11 12">JCM 15657</strain>
    </source>
</reference>
<dbReference type="InterPro" id="IPR006074">
    <property type="entry name" value="GTP1-OBG_CS"/>
</dbReference>
<dbReference type="PANTHER" id="PTHR11702:SF31">
    <property type="entry name" value="MITOCHONDRIAL RIBOSOME-ASSOCIATED GTPASE 2"/>
    <property type="match status" value="1"/>
</dbReference>
<dbReference type="PROSITE" id="PS51881">
    <property type="entry name" value="OCT"/>
    <property type="match status" value="1"/>
</dbReference>
<keyword evidence="4 9" id="KW-0479">Metal-binding</keyword>
<dbReference type="InterPro" id="IPR036726">
    <property type="entry name" value="GTP1_OBG_dom_sf"/>
</dbReference>
<dbReference type="InterPro" id="IPR027417">
    <property type="entry name" value="P-loop_NTPase"/>
</dbReference>
<dbReference type="InterPro" id="IPR036346">
    <property type="entry name" value="GTP-bd_prot_GTP1/OBG_C_sf"/>
</dbReference>
<protein>
    <recommendedName>
        <fullName evidence="9">GTPase Obg</fullName>
        <ecNumber evidence="9">3.6.5.-</ecNumber>
    </recommendedName>
    <alternativeName>
        <fullName evidence="9">GTP-binding protein Obg</fullName>
    </alternativeName>
</protein>
<evidence type="ECO:0000313" key="12">
    <source>
        <dbReference type="Proteomes" id="UP000466396"/>
    </source>
</evidence>
<dbReference type="Pfam" id="PF01926">
    <property type="entry name" value="MMR_HSR1"/>
    <property type="match status" value="1"/>
</dbReference>
<evidence type="ECO:0000313" key="11">
    <source>
        <dbReference type="EMBL" id="BBX97230.1"/>
    </source>
</evidence>
<dbReference type="InterPro" id="IPR014100">
    <property type="entry name" value="GTP-bd_Obg/CgtA"/>
</dbReference>
<dbReference type="InterPro" id="IPR006073">
    <property type="entry name" value="GTP-bd"/>
</dbReference>
<evidence type="ECO:0000256" key="6">
    <source>
        <dbReference type="ARBA" id="ARBA00022801"/>
    </source>
</evidence>
<dbReference type="AlphaFoldDB" id="A0A1X1XLV3"/>
<dbReference type="GO" id="GO:0005737">
    <property type="term" value="C:cytoplasm"/>
    <property type="evidence" value="ECO:0007669"/>
    <property type="project" value="UniProtKB-SubCell"/>
</dbReference>
<dbReference type="HAMAP" id="MF_01454">
    <property type="entry name" value="GTPase_Obg"/>
    <property type="match status" value="1"/>
</dbReference>
<comment type="similarity">
    <text evidence="2 9">Belongs to the TRAFAC class OBG-HflX-like GTPase superfamily. OBG GTPase family.</text>
</comment>
<keyword evidence="12" id="KW-1185">Reference proteome</keyword>
<feature type="compositionally biased region" description="Basic and acidic residues" evidence="10">
    <location>
        <begin position="454"/>
        <end position="470"/>
    </location>
</feature>
<evidence type="ECO:0000256" key="4">
    <source>
        <dbReference type="ARBA" id="ARBA00022723"/>
    </source>
</evidence>
<dbReference type="SUPFAM" id="SSF102741">
    <property type="entry name" value="Obg GTP-binding protein C-terminal domain"/>
    <property type="match status" value="1"/>
</dbReference>
<feature type="binding site" evidence="9">
    <location>
        <begin position="292"/>
        <end position="295"/>
    </location>
    <ligand>
        <name>GTP</name>
        <dbReference type="ChEBI" id="CHEBI:37565"/>
    </ligand>
</feature>